<gene>
    <name evidence="2" type="ORF">C8J23_101166</name>
</gene>
<sequence>MKNLIQDGTTITLAPTVAVVSGTPVLIGAMLAVALANVPANTPGTFIPEGVFELAKAQADDIGQGDQVYWDAAAKVITTTATDNTPAGKAWAAAGNGALSVEVKINV</sequence>
<dbReference type="Pfam" id="PF09956">
    <property type="entry name" value="Phage_cement_2"/>
    <property type="match status" value="1"/>
</dbReference>
<evidence type="ECO:0000313" key="2">
    <source>
        <dbReference type="EMBL" id="PYE61124.1"/>
    </source>
</evidence>
<proteinExistence type="predicted"/>
<dbReference type="Proteomes" id="UP000247584">
    <property type="component" value="Unassembled WGS sequence"/>
</dbReference>
<comment type="caution">
    <text evidence="2">The sequence shown here is derived from an EMBL/GenBank/DDBJ whole genome shotgun (WGS) entry which is preliminary data.</text>
</comment>
<accession>A0ABX5PTJ3</accession>
<reference evidence="2 3" key="1">
    <citation type="submission" date="2018-06" db="EMBL/GenBank/DDBJ databases">
        <title>Genomic Encyclopedia of Type Strains, Phase III (KMG-III): the genomes of soil and plant-associated and newly described type strains.</title>
        <authorList>
            <person name="Whitman W."/>
        </authorList>
    </citation>
    <scope>NUCLEOTIDE SEQUENCE [LARGE SCALE GENOMIC DNA]</scope>
    <source>
        <strain evidence="2 3">JC5</strain>
    </source>
</reference>
<evidence type="ECO:0000313" key="3">
    <source>
        <dbReference type="Proteomes" id="UP000247584"/>
    </source>
</evidence>
<protein>
    <submittedName>
        <fullName evidence="2">RecA/RadA family phage recombinase</fullName>
    </submittedName>
</protein>
<dbReference type="PIRSF" id="PIRSF030771">
    <property type="entry name" value="UCP030771"/>
    <property type="match status" value="1"/>
</dbReference>
<organism evidence="2 3">
    <name type="scientific">Shewanella chilikensis</name>
    <dbReference type="NCBI Taxonomy" id="558541"/>
    <lineage>
        <taxon>Bacteria</taxon>
        <taxon>Pseudomonadati</taxon>
        <taxon>Pseudomonadota</taxon>
        <taxon>Gammaproteobacteria</taxon>
        <taxon>Alteromonadales</taxon>
        <taxon>Shewanellaceae</taxon>
        <taxon>Shewanella</taxon>
    </lineage>
</organism>
<keyword evidence="1" id="KW-0472">Membrane</keyword>
<name>A0ABX5PTJ3_9GAMM</name>
<dbReference type="RefSeq" id="WP_101054403.1">
    <property type="nucleotide sequence ID" value="NZ_BMXX01000017.1"/>
</dbReference>
<evidence type="ECO:0000256" key="1">
    <source>
        <dbReference type="SAM" id="Phobius"/>
    </source>
</evidence>
<keyword evidence="3" id="KW-1185">Reference proteome</keyword>
<feature type="transmembrane region" description="Helical" evidence="1">
    <location>
        <begin position="12"/>
        <end position="36"/>
    </location>
</feature>
<dbReference type="EMBL" id="QJSY01000001">
    <property type="protein sequence ID" value="PYE61124.1"/>
    <property type="molecule type" value="Genomic_DNA"/>
</dbReference>
<keyword evidence="1" id="KW-0812">Transmembrane</keyword>
<keyword evidence="1" id="KW-1133">Transmembrane helix</keyword>
<dbReference type="InterPro" id="IPR011231">
    <property type="entry name" value="Phage_VT1-Sakai_H0018"/>
</dbReference>